<sequence length="138" mass="16314">MKYFIYVVDMYIITERVDRVAFRKDDMIDEVNVKAGTLDWYTKNKKLLDKSVPEVVILDKAVGKTHFSLIRNDKFQLIFTHSTSDFKRVAVGEIEKVDYYDGIRIQLTWCPEESFMKVADTTLEQNYFLVRAEEKKLI</sequence>
<organism evidence="1 2">
    <name type="scientific">Desulfocucumis palustris</name>
    <dbReference type="NCBI Taxonomy" id="1898651"/>
    <lineage>
        <taxon>Bacteria</taxon>
        <taxon>Bacillati</taxon>
        <taxon>Bacillota</taxon>
        <taxon>Clostridia</taxon>
        <taxon>Eubacteriales</taxon>
        <taxon>Desulfocucumaceae</taxon>
        <taxon>Desulfocucumis</taxon>
    </lineage>
</organism>
<gene>
    <name evidence="1" type="ORF">DCCM_0039</name>
</gene>
<proteinExistence type="predicted"/>
<dbReference type="Proteomes" id="UP000239549">
    <property type="component" value="Unassembled WGS sequence"/>
</dbReference>
<keyword evidence="2" id="KW-1185">Reference proteome</keyword>
<dbReference type="EMBL" id="BFAV01000003">
    <property type="protein sequence ID" value="GBF31855.1"/>
    <property type="molecule type" value="Genomic_DNA"/>
</dbReference>
<evidence type="ECO:0000313" key="1">
    <source>
        <dbReference type="EMBL" id="GBF31855.1"/>
    </source>
</evidence>
<dbReference type="AlphaFoldDB" id="A0A2L2X6S7"/>
<accession>A0A2L2X6S7</accession>
<reference evidence="2" key="1">
    <citation type="submission" date="2018-02" db="EMBL/GenBank/DDBJ databases">
        <title>Genome sequence of Desulfocucumis palustris strain NAW-5.</title>
        <authorList>
            <person name="Watanabe M."/>
            <person name="Kojima H."/>
            <person name="Fukui M."/>
        </authorList>
    </citation>
    <scope>NUCLEOTIDE SEQUENCE [LARGE SCALE GENOMIC DNA]</scope>
    <source>
        <strain evidence="2">NAW-5</strain>
    </source>
</reference>
<protein>
    <submittedName>
        <fullName evidence="1">Uncharacterized protein</fullName>
    </submittedName>
</protein>
<evidence type="ECO:0000313" key="2">
    <source>
        <dbReference type="Proteomes" id="UP000239549"/>
    </source>
</evidence>
<comment type="caution">
    <text evidence="1">The sequence shown here is derived from an EMBL/GenBank/DDBJ whole genome shotgun (WGS) entry which is preliminary data.</text>
</comment>
<name>A0A2L2X6S7_9FIRM</name>